<dbReference type="InterPro" id="IPR004495">
    <property type="entry name" value="Met-tRNA-synth_bsu_C"/>
</dbReference>
<keyword evidence="7 16" id="KW-0820">tRNA-binding</keyword>
<dbReference type="InterPro" id="IPR051270">
    <property type="entry name" value="Tyrosine-tRNA_ligase_regulator"/>
</dbReference>
<comment type="function">
    <text evidence="1">Is required not only for elongation of protein synthesis but also for the initiation of all mRNA translation through initiator tRNA(fMet) aminoacylation.</text>
</comment>
<feature type="domain" description="TRNA-binding" evidence="17">
    <location>
        <begin position="13"/>
        <end position="116"/>
    </location>
</feature>
<evidence type="ECO:0000313" key="18">
    <source>
        <dbReference type="EMBL" id="QHX43688.1"/>
    </source>
</evidence>
<comment type="subcellular location">
    <subcellularLocation>
        <location evidence="2">Cytoplasm</location>
    </subcellularLocation>
</comment>
<keyword evidence="12" id="KW-0648">Protein biosynthesis</keyword>
<reference evidence="18 19" key="1">
    <citation type="submission" date="2020-01" db="EMBL/GenBank/DDBJ databases">
        <title>Complete genome sequence of a human oral phylogroup 1 Treponema sp. strain ATCC 700766, originally isolated from periodontitis dental plaque.</title>
        <authorList>
            <person name="Chan Y."/>
            <person name="Huo Y.-B."/>
            <person name="Yu X.-L."/>
            <person name="Zeng H."/>
            <person name="Leung W.-K."/>
            <person name="Watt R.M."/>
        </authorList>
    </citation>
    <scope>NUCLEOTIDE SEQUENCE [LARGE SCALE GENOMIC DNA]</scope>
    <source>
        <strain evidence="18 19">OMZ 804</strain>
    </source>
</reference>
<dbReference type="Gene3D" id="2.40.50.140">
    <property type="entry name" value="Nucleic acid-binding proteins"/>
    <property type="match status" value="1"/>
</dbReference>
<dbReference type="EMBL" id="CP048020">
    <property type="protein sequence ID" value="QHX43688.1"/>
    <property type="molecule type" value="Genomic_DNA"/>
</dbReference>
<dbReference type="RefSeq" id="WP_162664002.1">
    <property type="nucleotide sequence ID" value="NZ_CP048020.1"/>
</dbReference>
<evidence type="ECO:0000256" key="16">
    <source>
        <dbReference type="PROSITE-ProRule" id="PRU00209"/>
    </source>
</evidence>
<dbReference type="CDD" id="cd02800">
    <property type="entry name" value="tRNA_bind_EcMetRS_like"/>
    <property type="match status" value="1"/>
</dbReference>
<keyword evidence="9" id="KW-0547">Nucleotide-binding</keyword>
<evidence type="ECO:0000256" key="14">
    <source>
        <dbReference type="ARBA" id="ARBA00030904"/>
    </source>
</evidence>
<dbReference type="SUPFAM" id="SSF50249">
    <property type="entry name" value="Nucleic acid-binding proteins"/>
    <property type="match status" value="1"/>
</dbReference>
<comment type="catalytic activity">
    <reaction evidence="15">
        <text>tRNA(Met) + L-methionine + ATP = L-methionyl-tRNA(Met) + AMP + diphosphate</text>
        <dbReference type="Rhea" id="RHEA:13481"/>
        <dbReference type="Rhea" id="RHEA-COMP:9667"/>
        <dbReference type="Rhea" id="RHEA-COMP:9698"/>
        <dbReference type="ChEBI" id="CHEBI:30616"/>
        <dbReference type="ChEBI" id="CHEBI:33019"/>
        <dbReference type="ChEBI" id="CHEBI:57844"/>
        <dbReference type="ChEBI" id="CHEBI:78442"/>
        <dbReference type="ChEBI" id="CHEBI:78530"/>
        <dbReference type="ChEBI" id="CHEBI:456215"/>
        <dbReference type="EC" id="6.1.1.10"/>
    </reaction>
</comment>
<keyword evidence="8 18" id="KW-0436">Ligase</keyword>
<keyword evidence="11 16" id="KW-0694">RNA-binding</keyword>
<evidence type="ECO:0000256" key="7">
    <source>
        <dbReference type="ARBA" id="ARBA00022555"/>
    </source>
</evidence>
<evidence type="ECO:0000256" key="11">
    <source>
        <dbReference type="ARBA" id="ARBA00022884"/>
    </source>
</evidence>
<dbReference type="GO" id="GO:0004825">
    <property type="term" value="F:methionine-tRNA ligase activity"/>
    <property type="evidence" value="ECO:0007669"/>
    <property type="project" value="UniProtKB-EC"/>
</dbReference>
<protein>
    <recommendedName>
        <fullName evidence="5">Methionine--tRNA ligase</fullName>
        <ecNumber evidence="4">6.1.1.10</ecNumber>
    </recommendedName>
    <alternativeName>
        <fullName evidence="14">Methionyl-tRNA synthetase</fullName>
    </alternativeName>
</protein>
<evidence type="ECO:0000256" key="8">
    <source>
        <dbReference type="ARBA" id="ARBA00022598"/>
    </source>
</evidence>
<proteinExistence type="predicted"/>
<evidence type="ECO:0000256" key="3">
    <source>
        <dbReference type="ARBA" id="ARBA00011738"/>
    </source>
</evidence>
<keyword evidence="6" id="KW-0963">Cytoplasm</keyword>
<evidence type="ECO:0000256" key="4">
    <source>
        <dbReference type="ARBA" id="ARBA00012838"/>
    </source>
</evidence>
<dbReference type="EC" id="6.1.1.10" evidence="4"/>
<comment type="subunit">
    <text evidence="3">Homodimer.</text>
</comment>
<evidence type="ECO:0000256" key="9">
    <source>
        <dbReference type="ARBA" id="ARBA00022741"/>
    </source>
</evidence>
<dbReference type="FunFam" id="2.40.50.140:FF:000042">
    <property type="entry name" value="Methionine--tRNA ligase"/>
    <property type="match status" value="1"/>
</dbReference>
<evidence type="ECO:0000256" key="6">
    <source>
        <dbReference type="ARBA" id="ARBA00022490"/>
    </source>
</evidence>
<dbReference type="PROSITE" id="PS50886">
    <property type="entry name" value="TRBD"/>
    <property type="match status" value="1"/>
</dbReference>
<dbReference type="GO" id="GO:0005737">
    <property type="term" value="C:cytoplasm"/>
    <property type="evidence" value="ECO:0007669"/>
    <property type="project" value="UniProtKB-SubCell"/>
</dbReference>
<dbReference type="Proteomes" id="UP000464374">
    <property type="component" value="Chromosome"/>
</dbReference>
<dbReference type="InterPro" id="IPR012340">
    <property type="entry name" value="NA-bd_OB-fold"/>
</dbReference>
<name>A0A6P1Y1J4_9SPIR</name>
<sequence>MSETTPEIITYDDFAKLQLKVGKVLECVKAENAEKLYILQVDLGEEKPRQIVSSLVDYYTAEELVGKEIIVLANLKPAKMRGHISEGMLLCAESEDSSICVLLKPETPVPAGTNIT</sequence>
<evidence type="ECO:0000313" key="19">
    <source>
        <dbReference type="Proteomes" id="UP000464374"/>
    </source>
</evidence>
<keyword evidence="10" id="KW-0067">ATP-binding</keyword>
<evidence type="ECO:0000256" key="2">
    <source>
        <dbReference type="ARBA" id="ARBA00004496"/>
    </source>
</evidence>
<evidence type="ECO:0000256" key="13">
    <source>
        <dbReference type="ARBA" id="ARBA00023146"/>
    </source>
</evidence>
<dbReference type="PANTHER" id="PTHR11586:SF37">
    <property type="entry name" value="TRNA-BINDING DOMAIN-CONTAINING PROTEIN"/>
    <property type="match status" value="1"/>
</dbReference>
<dbReference type="PANTHER" id="PTHR11586">
    <property type="entry name" value="TRNA-AMINOACYLATION COFACTOR ARC1 FAMILY MEMBER"/>
    <property type="match status" value="1"/>
</dbReference>
<dbReference type="GO" id="GO:0000049">
    <property type="term" value="F:tRNA binding"/>
    <property type="evidence" value="ECO:0007669"/>
    <property type="project" value="UniProtKB-UniRule"/>
</dbReference>
<gene>
    <name evidence="18" type="primary">metG</name>
    <name evidence="18" type="ORF">GWP43_09850</name>
</gene>
<dbReference type="KEGG" id="trz:GWP43_09850"/>
<dbReference type="AlphaFoldDB" id="A0A6P1Y1J4"/>
<evidence type="ECO:0000256" key="15">
    <source>
        <dbReference type="ARBA" id="ARBA00047364"/>
    </source>
</evidence>
<evidence type="ECO:0000256" key="10">
    <source>
        <dbReference type="ARBA" id="ARBA00022840"/>
    </source>
</evidence>
<dbReference type="NCBIfam" id="TIGR00399">
    <property type="entry name" value="metG_C_term"/>
    <property type="match status" value="1"/>
</dbReference>
<evidence type="ECO:0000256" key="5">
    <source>
        <dbReference type="ARBA" id="ARBA00018753"/>
    </source>
</evidence>
<evidence type="ECO:0000259" key="17">
    <source>
        <dbReference type="PROSITE" id="PS50886"/>
    </source>
</evidence>
<evidence type="ECO:0000256" key="1">
    <source>
        <dbReference type="ARBA" id="ARBA00003314"/>
    </source>
</evidence>
<evidence type="ECO:0000256" key="12">
    <source>
        <dbReference type="ARBA" id="ARBA00022917"/>
    </source>
</evidence>
<dbReference type="GO" id="GO:0006431">
    <property type="term" value="P:methionyl-tRNA aminoacylation"/>
    <property type="evidence" value="ECO:0007669"/>
    <property type="project" value="InterPro"/>
</dbReference>
<dbReference type="GO" id="GO:0005524">
    <property type="term" value="F:ATP binding"/>
    <property type="evidence" value="ECO:0007669"/>
    <property type="project" value="UniProtKB-KW"/>
</dbReference>
<organism evidence="18 19">
    <name type="scientific">Treponema vincentii</name>
    <dbReference type="NCBI Taxonomy" id="69710"/>
    <lineage>
        <taxon>Bacteria</taxon>
        <taxon>Pseudomonadati</taxon>
        <taxon>Spirochaetota</taxon>
        <taxon>Spirochaetia</taxon>
        <taxon>Spirochaetales</taxon>
        <taxon>Treponemataceae</taxon>
        <taxon>Treponema</taxon>
    </lineage>
</organism>
<dbReference type="Pfam" id="PF01588">
    <property type="entry name" value="tRNA_bind"/>
    <property type="match status" value="1"/>
</dbReference>
<keyword evidence="13" id="KW-0030">Aminoacyl-tRNA synthetase</keyword>
<accession>A0A6P1Y1J4</accession>
<dbReference type="InterPro" id="IPR002547">
    <property type="entry name" value="tRNA-bd_dom"/>
</dbReference>